<dbReference type="InterPro" id="IPR036388">
    <property type="entry name" value="WH-like_DNA-bd_sf"/>
</dbReference>
<evidence type="ECO:0000256" key="3">
    <source>
        <dbReference type="ARBA" id="ARBA00023163"/>
    </source>
</evidence>
<keyword evidence="3" id="KW-0804">Transcription</keyword>
<sequence length="151" mass="17594">MMKDADYLERFMDSVQYVSRMMKRNVRDQALPHGITKTQWFILRILWKRPCTIGELAEKLEVRSSSMSQMIDRMEVSGLVQRQTDPLDGRSKMVVLNEKGEEHIKAVSRSGIELLSVPFSQFTSEEKMVIVELMEKFKLNLSANFDQCKDK</sequence>
<dbReference type="SMART" id="SM00347">
    <property type="entry name" value="HTH_MARR"/>
    <property type="match status" value="1"/>
</dbReference>
<dbReference type="PANTHER" id="PTHR42756">
    <property type="entry name" value="TRANSCRIPTIONAL REGULATOR, MARR"/>
    <property type="match status" value="1"/>
</dbReference>
<comment type="caution">
    <text evidence="5">The sequence shown here is derived from an EMBL/GenBank/DDBJ whole genome shotgun (WGS) entry which is preliminary data.</text>
</comment>
<dbReference type="RefSeq" id="WP_213098654.1">
    <property type="nucleotide sequence ID" value="NZ_JAGYPH010000002.1"/>
</dbReference>
<dbReference type="SUPFAM" id="SSF46785">
    <property type="entry name" value="Winged helix' DNA-binding domain"/>
    <property type="match status" value="1"/>
</dbReference>
<gene>
    <name evidence="5" type="ORF">KHA91_12975</name>
</gene>
<dbReference type="InterPro" id="IPR036390">
    <property type="entry name" value="WH_DNA-bd_sf"/>
</dbReference>
<dbReference type="InterPro" id="IPR011991">
    <property type="entry name" value="ArsR-like_HTH"/>
</dbReference>
<dbReference type="Gene3D" id="1.10.10.10">
    <property type="entry name" value="Winged helix-like DNA-binding domain superfamily/Winged helix DNA-binding domain"/>
    <property type="match status" value="1"/>
</dbReference>
<dbReference type="PROSITE" id="PS50995">
    <property type="entry name" value="HTH_MARR_2"/>
    <property type="match status" value="1"/>
</dbReference>
<name>A0A942Z5T4_9BACI</name>
<dbReference type="GO" id="GO:0003677">
    <property type="term" value="F:DNA binding"/>
    <property type="evidence" value="ECO:0007669"/>
    <property type="project" value="UniProtKB-KW"/>
</dbReference>
<accession>A0A942Z5T4</accession>
<feature type="domain" description="HTH marR-type" evidence="4">
    <location>
        <begin position="8"/>
        <end position="139"/>
    </location>
</feature>
<evidence type="ECO:0000313" key="5">
    <source>
        <dbReference type="EMBL" id="MBS4223662.1"/>
    </source>
</evidence>
<evidence type="ECO:0000256" key="2">
    <source>
        <dbReference type="ARBA" id="ARBA00023125"/>
    </source>
</evidence>
<keyword evidence="2" id="KW-0238">DNA-binding</keyword>
<dbReference type="Pfam" id="PF01047">
    <property type="entry name" value="MarR"/>
    <property type="match status" value="1"/>
</dbReference>
<dbReference type="GO" id="GO:0003700">
    <property type="term" value="F:DNA-binding transcription factor activity"/>
    <property type="evidence" value="ECO:0007669"/>
    <property type="project" value="InterPro"/>
</dbReference>
<keyword evidence="6" id="KW-1185">Reference proteome</keyword>
<dbReference type="AlphaFoldDB" id="A0A942Z5T4"/>
<dbReference type="InterPro" id="IPR000835">
    <property type="entry name" value="HTH_MarR-typ"/>
</dbReference>
<proteinExistence type="predicted"/>
<evidence type="ECO:0000259" key="4">
    <source>
        <dbReference type="PROSITE" id="PS50995"/>
    </source>
</evidence>
<dbReference type="PRINTS" id="PR00598">
    <property type="entry name" value="HTHMARR"/>
</dbReference>
<keyword evidence="1" id="KW-0805">Transcription regulation</keyword>
<organism evidence="5 6">
    <name type="scientific">Lederbergia citrea</name>
    <dbReference type="NCBI Taxonomy" id="2833581"/>
    <lineage>
        <taxon>Bacteria</taxon>
        <taxon>Bacillati</taxon>
        <taxon>Bacillota</taxon>
        <taxon>Bacilli</taxon>
        <taxon>Bacillales</taxon>
        <taxon>Bacillaceae</taxon>
        <taxon>Lederbergia</taxon>
    </lineage>
</organism>
<protein>
    <submittedName>
        <fullName evidence="5">MarR family transcriptional regulator</fullName>
    </submittedName>
</protein>
<dbReference type="EMBL" id="JAGYPN010000002">
    <property type="protein sequence ID" value="MBS4223662.1"/>
    <property type="molecule type" value="Genomic_DNA"/>
</dbReference>
<reference evidence="5 6" key="1">
    <citation type="submission" date="2021-05" db="EMBL/GenBank/DDBJ databases">
        <title>Novel Bacillus species.</title>
        <authorList>
            <person name="Liu G."/>
        </authorList>
    </citation>
    <scope>NUCLEOTIDE SEQUENCE [LARGE SCALE GENOMIC DNA]</scope>
    <source>
        <strain evidence="5 6">FJAT-49682</strain>
    </source>
</reference>
<dbReference type="CDD" id="cd00090">
    <property type="entry name" value="HTH_ARSR"/>
    <property type="match status" value="1"/>
</dbReference>
<dbReference type="Proteomes" id="UP000676456">
    <property type="component" value="Unassembled WGS sequence"/>
</dbReference>
<evidence type="ECO:0000256" key="1">
    <source>
        <dbReference type="ARBA" id="ARBA00023015"/>
    </source>
</evidence>
<dbReference type="PANTHER" id="PTHR42756:SF1">
    <property type="entry name" value="TRANSCRIPTIONAL REPRESSOR OF EMRAB OPERON"/>
    <property type="match status" value="1"/>
</dbReference>
<evidence type="ECO:0000313" key="6">
    <source>
        <dbReference type="Proteomes" id="UP000676456"/>
    </source>
</evidence>